<evidence type="ECO:0000313" key="2">
    <source>
        <dbReference type="EMBL" id="GFY65541.1"/>
    </source>
</evidence>
<feature type="region of interest" description="Disordered" evidence="1">
    <location>
        <begin position="224"/>
        <end position="243"/>
    </location>
</feature>
<dbReference type="AlphaFoldDB" id="A0A8X7CGC8"/>
<proteinExistence type="predicted"/>
<dbReference type="EMBL" id="BMAV01015541">
    <property type="protein sequence ID" value="GFY65541.1"/>
    <property type="molecule type" value="Genomic_DNA"/>
</dbReference>
<name>A0A8X7CGC8_9ARAC</name>
<organism evidence="2 3">
    <name type="scientific">Trichonephila inaurata madagascariensis</name>
    <dbReference type="NCBI Taxonomy" id="2747483"/>
    <lineage>
        <taxon>Eukaryota</taxon>
        <taxon>Metazoa</taxon>
        <taxon>Ecdysozoa</taxon>
        <taxon>Arthropoda</taxon>
        <taxon>Chelicerata</taxon>
        <taxon>Arachnida</taxon>
        <taxon>Araneae</taxon>
        <taxon>Araneomorphae</taxon>
        <taxon>Entelegynae</taxon>
        <taxon>Araneoidea</taxon>
        <taxon>Nephilidae</taxon>
        <taxon>Trichonephila</taxon>
        <taxon>Trichonephila inaurata</taxon>
    </lineage>
</organism>
<sequence>MASVNDTTLEFFSKATPAQWSYMFSKYKDALKAKASRRTKKGGPEELIRMDAWYQEEFPKLIHSRKEPYITHEELVQLTKWKLIREKFRPNLIDLVRINTEKAVTTHSKKAFKRLPNLGGAIAMLTCLKGVGPASASAILAAAYPDQAPFMADECMLSTPGVETMDYTVAEYLNYAMELKKKSNHLNSLDSSQTWTPHQIELALWAHFVAGSLDQSILSDLPLPEDLPQNNDNDGQEKVKNPPKLRRSRKVLFKMKIQLTQWIVLFPVVERLQMMLLNMLMRIPIRIRATKIMDWSLQQRSVVFNSTFFNQYS</sequence>
<dbReference type="PANTHER" id="PTHR21521:SF0">
    <property type="entry name" value="AMUN, ISOFORM A"/>
    <property type="match status" value="1"/>
</dbReference>
<evidence type="ECO:0000256" key="1">
    <source>
        <dbReference type="SAM" id="MobiDB-lite"/>
    </source>
</evidence>
<dbReference type="Proteomes" id="UP000886998">
    <property type="component" value="Unassembled WGS sequence"/>
</dbReference>
<comment type="caution">
    <text evidence="2">The sequence shown here is derived from an EMBL/GenBank/DDBJ whole genome shotgun (WGS) entry which is preliminary data.</text>
</comment>
<reference evidence="2" key="1">
    <citation type="submission" date="2020-08" db="EMBL/GenBank/DDBJ databases">
        <title>Multicomponent nature underlies the extraordinary mechanical properties of spider dragline silk.</title>
        <authorList>
            <person name="Kono N."/>
            <person name="Nakamura H."/>
            <person name="Mori M."/>
            <person name="Yoshida Y."/>
            <person name="Ohtoshi R."/>
            <person name="Malay A.D."/>
            <person name="Moran D.A.P."/>
            <person name="Tomita M."/>
            <person name="Numata K."/>
            <person name="Arakawa K."/>
        </authorList>
    </citation>
    <scope>NUCLEOTIDE SEQUENCE</scope>
</reference>
<evidence type="ECO:0000313" key="3">
    <source>
        <dbReference type="Proteomes" id="UP000886998"/>
    </source>
</evidence>
<protein>
    <submittedName>
        <fullName evidence="2">Uncharacterized protein</fullName>
    </submittedName>
</protein>
<dbReference type="PANTHER" id="PTHR21521">
    <property type="entry name" value="AMUN, ISOFORM A"/>
    <property type="match status" value="1"/>
</dbReference>
<dbReference type="OrthoDB" id="8249012at2759"/>
<accession>A0A8X7CGC8</accession>
<keyword evidence="3" id="KW-1185">Reference proteome</keyword>
<gene>
    <name evidence="2" type="primary">AVEN_85359_1</name>
    <name evidence="2" type="ORF">TNIN_417141</name>
</gene>